<organism evidence="1 2">
    <name type="scientific">Saccharopolyspora phatthalungensis</name>
    <dbReference type="NCBI Taxonomy" id="664693"/>
    <lineage>
        <taxon>Bacteria</taxon>
        <taxon>Bacillati</taxon>
        <taxon>Actinomycetota</taxon>
        <taxon>Actinomycetes</taxon>
        <taxon>Pseudonocardiales</taxon>
        <taxon>Pseudonocardiaceae</taxon>
        <taxon>Saccharopolyspora</taxon>
    </lineage>
</organism>
<dbReference type="Proteomes" id="UP000584374">
    <property type="component" value="Unassembled WGS sequence"/>
</dbReference>
<sequence length="51" mass="5612">MAAEAETTGSHGIVQDRPFTVYDTMPDEGHRYEFVDNGEYHLVAKVSGPEG</sequence>
<proteinExistence type="predicted"/>
<evidence type="ECO:0000313" key="2">
    <source>
        <dbReference type="Proteomes" id="UP000584374"/>
    </source>
</evidence>
<gene>
    <name evidence="1" type="ORF">BJ970_000540</name>
</gene>
<dbReference type="AlphaFoldDB" id="A0A840PXG7"/>
<keyword evidence="2" id="KW-1185">Reference proteome</keyword>
<reference evidence="1 2" key="1">
    <citation type="submission" date="2020-08" db="EMBL/GenBank/DDBJ databases">
        <title>Sequencing the genomes of 1000 actinobacteria strains.</title>
        <authorList>
            <person name="Klenk H.-P."/>
        </authorList>
    </citation>
    <scope>NUCLEOTIDE SEQUENCE [LARGE SCALE GENOMIC DNA]</scope>
    <source>
        <strain evidence="1 2">DSM 45584</strain>
    </source>
</reference>
<evidence type="ECO:0000313" key="1">
    <source>
        <dbReference type="EMBL" id="MBB5153006.1"/>
    </source>
</evidence>
<protein>
    <submittedName>
        <fullName evidence="1">Uncharacterized protein</fullName>
    </submittedName>
</protein>
<accession>A0A840PXG7</accession>
<dbReference type="EMBL" id="JACHIW010000001">
    <property type="protein sequence ID" value="MBB5153006.1"/>
    <property type="molecule type" value="Genomic_DNA"/>
</dbReference>
<dbReference type="RefSeq" id="WP_184723195.1">
    <property type="nucleotide sequence ID" value="NZ_JACHIW010000001.1"/>
</dbReference>
<name>A0A840PXG7_9PSEU</name>
<comment type="caution">
    <text evidence="1">The sequence shown here is derived from an EMBL/GenBank/DDBJ whole genome shotgun (WGS) entry which is preliminary data.</text>
</comment>